<reference evidence="1 2" key="1">
    <citation type="submission" date="2020-04" db="EMBL/GenBank/DDBJ databases">
        <authorList>
            <person name="Hitch T.C.A."/>
            <person name="Wylensek D."/>
            <person name="Clavel T."/>
        </authorList>
    </citation>
    <scope>NUCLEOTIDE SEQUENCE [LARGE SCALE GENOMIC DNA]</scope>
    <source>
        <strain evidence="1 2">PG-130-P53-12</strain>
    </source>
</reference>
<proteinExistence type="predicted"/>
<protein>
    <submittedName>
        <fullName evidence="1">Uncharacterized protein</fullName>
    </submittedName>
</protein>
<dbReference type="Proteomes" id="UP000543804">
    <property type="component" value="Unassembled WGS sequence"/>
</dbReference>
<comment type="caution">
    <text evidence="1">The sequence shown here is derived from an EMBL/GenBank/DDBJ whole genome shotgun (WGS) entry which is preliminary data.</text>
</comment>
<organism evidence="1 2">
    <name type="scientific">Selenomonas bovis</name>
    <dbReference type="NCBI Taxonomy" id="416586"/>
    <lineage>
        <taxon>Bacteria</taxon>
        <taxon>Bacillati</taxon>
        <taxon>Bacillota</taxon>
        <taxon>Negativicutes</taxon>
        <taxon>Selenomonadales</taxon>
        <taxon>Selenomonadaceae</taxon>
        <taxon>Selenomonas</taxon>
    </lineage>
</organism>
<accession>A0A848BC89</accession>
<gene>
    <name evidence="1" type="ORF">HF878_05130</name>
</gene>
<dbReference type="InterPro" id="IPR005361">
    <property type="entry name" value="UPF0158"/>
</dbReference>
<evidence type="ECO:0000313" key="1">
    <source>
        <dbReference type="EMBL" id="NMD98867.1"/>
    </source>
</evidence>
<sequence>MKIKLEELATALGKSDILPGYVDLAEGRVIMLRDDWQDDAALEHALRLEDDFNRYVPLINICDSDEYGVMQAFAERQPATVCRQLKNALAGQGASLRFLQQVKQLQLRQAWDDFWHAHLIDAARFFCEENEIEYEE</sequence>
<dbReference type="RefSeq" id="WP_170077403.1">
    <property type="nucleotide sequence ID" value="NZ_DBGAXS010000090.1"/>
</dbReference>
<keyword evidence="2" id="KW-1185">Reference proteome</keyword>
<evidence type="ECO:0000313" key="2">
    <source>
        <dbReference type="Proteomes" id="UP000543804"/>
    </source>
</evidence>
<dbReference type="Pfam" id="PF03682">
    <property type="entry name" value="UPF0158"/>
    <property type="match status" value="1"/>
</dbReference>
<dbReference type="EMBL" id="JABAFA010000012">
    <property type="protein sequence ID" value="NMD98867.1"/>
    <property type="molecule type" value="Genomic_DNA"/>
</dbReference>
<dbReference type="AlphaFoldDB" id="A0A848BC89"/>
<name>A0A848BC89_9FIRM</name>